<reference evidence="3 4" key="1">
    <citation type="submission" date="2021-01" db="EMBL/GenBank/DDBJ databases">
        <title>Genomic Encyclopedia of Type Strains, Phase IV (KMG-IV): sequencing the most valuable type-strain genomes for metagenomic binning, comparative biology and taxonomic classification.</title>
        <authorList>
            <person name="Goeker M."/>
        </authorList>
    </citation>
    <scope>NUCLEOTIDE SEQUENCE [LARGE SCALE GENOMIC DNA]</scope>
    <source>
        <strain evidence="3 4">DSM 100968</strain>
    </source>
</reference>
<organism evidence="3 4">
    <name type="scientific">Sporolactobacillus spathodeae</name>
    <dbReference type="NCBI Taxonomy" id="1465502"/>
    <lineage>
        <taxon>Bacteria</taxon>
        <taxon>Bacillati</taxon>
        <taxon>Bacillota</taxon>
        <taxon>Bacilli</taxon>
        <taxon>Bacillales</taxon>
        <taxon>Sporolactobacillaceae</taxon>
        <taxon>Sporolactobacillus</taxon>
    </lineage>
</organism>
<evidence type="ECO:0000313" key="3">
    <source>
        <dbReference type="EMBL" id="MBM7658701.1"/>
    </source>
</evidence>
<keyword evidence="1" id="KW-0812">Transmembrane</keyword>
<gene>
    <name evidence="3" type="ORF">JOC27_002163</name>
</gene>
<dbReference type="PROSITE" id="PS50206">
    <property type="entry name" value="RHODANESE_3"/>
    <property type="match status" value="1"/>
</dbReference>
<protein>
    <submittedName>
        <fullName evidence="3">Rhodanese-related sulfurtransferase</fullName>
    </submittedName>
</protein>
<dbReference type="Pfam" id="PF00581">
    <property type="entry name" value="Rhodanese"/>
    <property type="match status" value="1"/>
</dbReference>
<dbReference type="InterPro" id="IPR001763">
    <property type="entry name" value="Rhodanese-like_dom"/>
</dbReference>
<dbReference type="InterPro" id="IPR036873">
    <property type="entry name" value="Rhodanese-like_dom_sf"/>
</dbReference>
<evidence type="ECO:0000259" key="2">
    <source>
        <dbReference type="PROSITE" id="PS50206"/>
    </source>
</evidence>
<keyword evidence="4" id="KW-1185">Reference proteome</keyword>
<dbReference type="SUPFAM" id="SSF52821">
    <property type="entry name" value="Rhodanese/Cell cycle control phosphatase"/>
    <property type="match status" value="1"/>
</dbReference>
<dbReference type="EMBL" id="JAFBEV010000021">
    <property type="protein sequence ID" value="MBM7658701.1"/>
    <property type="molecule type" value="Genomic_DNA"/>
</dbReference>
<dbReference type="PANTHER" id="PTHR43031">
    <property type="entry name" value="FAD-DEPENDENT OXIDOREDUCTASE"/>
    <property type="match status" value="1"/>
</dbReference>
<dbReference type="CDD" id="cd00158">
    <property type="entry name" value="RHOD"/>
    <property type="match status" value="1"/>
</dbReference>
<comment type="caution">
    <text evidence="3">The sequence shown here is derived from an EMBL/GenBank/DDBJ whole genome shotgun (WGS) entry which is preliminary data.</text>
</comment>
<dbReference type="RefSeq" id="WP_205007254.1">
    <property type="nucleotide sequence ID" value="NZ_CBCRXA010000021.1"/>
</dbReference>
<dbReference type="Proteomes" id="UP000823201">
    <property type="component" value="Unassembled WGS sequence"/>
</dbReference>
<feature type="domain" description="Rhodanese" evidence="2">
    <location>
        <begin position="39"/>
        <end position="123"/>
    </location>
</feature>
<dbReference type="PANTHER" id="PTHR43031:SF18">
    <property type="entry name" value="RHODANESE-RELATED SULFURTRANSFERASES"/>
    <property type="match status" value="1"/>
</dbReference>
<dbReference type="Gene3D" id="3.40.250.10">
    <property type="entry name" value="Rhodanese-like domain"/>
    <property type="match status" value="1"/>
</dbReference>
<keyword evidence="1" id="KW-0472">Membrane</keyword>
<feature type="transmembrane region" description="Helical" evidence="1">
    <location>
        <begin position="6"/>
        <end position="23"/>
    </location>
</feature>
<keyword evidence="1" id="KW-1133">Transmembrane helix</keyword>
<proteinExistence type="predicted"/>
<dbReference type="SMART" id="SM00450">
    <property type="entry name" value="RHOD"/>
    <property type="match status" value="1"/>
</dbReference>
<evidence type="ECO:0000313" key="4">
    <source>
        <dbReference type="Proteomes" id="UP000823201"/>
    </source>
</evidence>
<evidence type="ECO:0000256" key="1">
    <source>
        <dbReference type="SAM" id="Phobius"/>
    </source>
</evidence>
<name>A0ABS2QA80_9BACL</name>
<accession>A0ABS2QA80</accession>
<dbReference type="InterPro" id="IPR050229">
    <property type="entry name" value="GlpE_sulfurtransferase"/>
</dbReference>
<sequence>MGWVSLIIVGVVYLGFTFGARWMQKRYLTTLSDDEFRAGCRKAQLIDVRELDEFKKGHILGARNIPLTQMKLRKTEIRHDMPIYLYDANGVRSARAASLLKKMGFKNLYHLQGGFKKWSGKIKTGA</sequence>